<name>A0A0E3FB59_9CAUD</name>
<evidence type="ECO:0000313" key="2">
    <source>
        <dbReference type="Proteomes" id="UP000033008"/>
    </source>
</evidence>
<proteinExistence type="predicted"/>
<dbReference type="EMBL" id="KJ019069">
    <property type="protein sequence ID" value="AIX23991.1"/>
    <property type="molecule type" value="Genomic_DNA"/>
</dbReference>
<organism evidence="1 2">
    <name type="scientific">Synechococcus phage ACG-2014j</name>
    <dbReference type="NCBI Taxonomy" id="1493514"/>
    <lineage>
        <taxon>Viruses</taxon>
        <taxon>Duplodnaviria</taxon>
        <taxon>Heunggongvirae</taxon>
        <taxon>Uroviricota</taxon>
        <taxon>Caudoviricetes</taxon>
        <taxon>Pantevenvirales</taxon>
        <taxon>Kyanoviridae</taxon>
        <taxon>Potamoivirus</taxon>
        <taxon>Potamoivirus tusconj</taxon>
    </lineage>
</organism>
<dbReference type="RefSeq" id="YP_009134078.1">
    <property type="nucleotide sequence ID" value="NC_026926.1"/>
</dbReference>
<dbReference type="InterPro" id="IPR029063">
    <property type="entry name" value="SAM-dependent_MTases_sf"/>
</dbReference>
<dbReference type="GeneID" id="24171274"/>
<sequence length="580" mass="67318">MSQEKNSVFSLPVNPKLDKQFTDGIFIPWLVKYKPLIKDLYFTCRMPPFEQDAMGDTFSGDLSQLIFNAVVISRETGIPLSATFNNIYVRPDQENLDLFIHNFRPLYENYNIRIATIPHSTWVSSGQIQAAFPELKIKNTILRNVSKANEIVNLAKAGFHYINLDRDLMRDRDALIKIKEAKDFCEKIEKPVEISILSNEGCWGGCSVMDEHYHFNNTRSGKSPQFFMDPIATNSCLKWDIEDPSSSLKSANLPPWREDWDEFLDLGIDVFKMHGRENAMRLKESMDIIERWAKKSDLLFPEFDEYMIDLNVKDAPINAWREKIKTCGFNCWNCNYCDSVVESHLKKKGETFEIEKYTQRVMDSIDGALSFKSNFVSEGYEIRGLSSDRIRHFLNNLCSYDDSVYLELGTFMGSTLFSATMNNDIECFGVDNFSQPDCKPMMEHLHWNEVGNPFEEFERYFKKYENGKTTFIGSSILELTEEDFDGKKPNVVFYDADHDYVEQLNNLNHIAPFLADKFILVIDDANFDGVIESAVQFIKDNNYDLYFERKILSKIVENPTHWWNGLFVMVLEKKNESSRS</sequence>
<evidence type="ECO:0000313" key="1">
    <source>
        <dbReference type="EMBL" id="AIX23991.1"/>
    </source>
</evidence>
<dbReference type="Gene3D" id="3.40.50.150">
    <property type="entry name" value="Vaccinia Virus protein VP39"/>
    <property type="match status" value="1"/>
</dbReference>
<reference evidence="1 2" key="1">
    <citation type="submission" date="2013-12" db="EMBL/GenBank/DDBJ databases">
        <title>Ecological redundancy of diverse viral populations within a natural community.</title>
        <authorList>
            <person name="Gregory A.C."/>
            <person name="LaButti K."/>
            <person name="Copeland A."/>
            <person name="Woyke T."/>
            <person name="Sullivan M.B."/>
        </authorList>
    </citation>
    <scope>NUCLEOTIDE SEQUENCE [LARGE SCALE GENOMIC DNA]</scope>
    <source>
        <strain evidence="1">Syn7803US103</strain>
    </source>
</reference>
<accession>A0A0E3FB59</accession>
<dbReference type="OrthoDB" id="2273at10239"/>
<protein>
    <recommendedName>
        <fullName evidence="3">Methyltransferase</fullName>
    </recommendedName>
</protein>
<dbReference type="Proteomes" id="UP000033008">
    <property type="component" value="Segment"/>
</dbReference>
<dbReference type="Pfam" id="PF13578">
    <property type="entry name" value="Methyltransf_24"/>
    <property type="match status" value="1"/>
</dbReference>
<dbReference type="KEGG" id="vg:24171274"/>
<evidence type="ECO:0008006" key="3">
    <source>
        <dbReference type="Google" id="ProtNLM"/>
    </source>
</evidence>
<gene>
    <name evidence="1" type="ORF">Syn7803US103_96</name>
</gene>